<sequence length="68" mass="7530">MMMASAKLVRECSSELGSDVRSLSVASSSEEQESTTATESDYSEEEKEYELDDLQILKTIGKIFCCIP</sequence>
<protein>
    <submittedName>
        <fullName evidence="2">Uncharacterized protein</fullName>
    </submittedName>
</protein>
<feature type="region of interest" description="Disordered" evidence="1">
    <location>
        <begin position="1"/>
        <end position="48"/>
    </location>
</feature>
<reference evidence="2 3" key="1">
    <citation type="journal article" date="2015" name="Nat. Commun.">
        <title>Outbred genome sequencing and CRISPR/Cas9 gene editing in butterflies.</title>
        <authorList>
            <person name="Li X."/>
            <person name="Fan D."/>
            <person name="Zhang W."/>
            <person name="Liu G."/>
            <person name="Zhang L."/>
            <person name="Zhao L."/>
            <person name="Fang X."/>
            <person name="Chen L."/>
            <person name="Dong Y."/>
            <person name="Chen Y."/>
            <person name="Ding Y."/>
            <person name="Zhao R."/>
            <person name="Feng M."/>
            <person name="Zhu Y."/>
            <person name="Feng Y."/>
            <person name="Jiang X."/>
            <person name="Zhu D."/>
            <person name="Xiang H."/>
            <person name="Feng X."/>
            <person name="Li S."/>
            <person name="Wang J."/>
            <person name="Zhang G."/>
            <person name="Kronforst M.R."/>
            <person name="Wang W."/>
        </authorList>
    </citation>
    <scope>NUCLEOTIDE SEQUENCE [LARGE SCALE GENOMIC DNA]</scope>
    <source>
        <strain evidence="2">Ya'a_city_454_Px</strain>
        <tissue evidence="2">Whole body</tissue>
    </source>
</reference>
<proteinExistence type="predicted"/>
<dbReference type="Proteomes" id="UP000053268">
    <property type="component" value="Unassembled WGS sequence"/>
</dbReference>
<gene>
    <name evidence="2" type="ORF">RR46_00632</name>
</gene>
<feature type="compositionally biased region" description="Low complexity" evidence="1">
    <location>
        <begin position="22"/>
        <end position="40"/>
    </location>
</feature>
<evidence type="ECO:0000313" key="2">
    <source>
        <dbReference type="EMBL" id="KPJ01252.1"/>
    </source>
</evidence>
<evidence type="ECO:0000313" key="3">
    <source>
        <dbReference type="Proteomes" id="UP000053268"/>
    </source>
</evidence>
<dbReference type="STRING" id="66420.A0A0N0P9J2"/>
<organism evidence="2 3">
    <name type="scientific">Papilio xuthus</name>
    <name type="common">Asian swallowtail butterfly</name>
    <dbReference type="NCBI Taxonomy" id="66420"/>
    <lineage>
        <taxon>Eukaryota</taxon>
        <taxon>Metazoa</taxon>
        <taxon>Ecdysozoa</taxon>
        <taxon>Arthropoda</taxon>
        <taxon>Hexapoda</taxon>
        <taxon>Insecta</taxon>
        <taxon>Pterygota</taxon>
        <taxon>Neoptera</taxon>
        <taxon>Endopterygota</taxon>
        <taxon>Lepidoptera</taxon>
        <taxon>Glossata</taxon>
        <taxon>Ditrysia</taxon>
        <taxon>Papilionoidea</taxon>
        <taxon>Papilionidae</taxon>
        <taxon>Papilioninae</taxon>
        <taxon>Papilio</taxon>
    </lineage>
</organism>
<accession>A0A0N0P9J2</accession>
<keyword evidence="3" id="KW-1185">Reference proteome</keyword>
<name>A0A0N0P9J2_PAPXU</name>
<dbReference type="EMBL" id="KQ459375">
    <property type="protein sequence ID" value="KPJ01252.1"/>
    <property type="molecule type" value="Genomic_DNA"/>
</dbReference>
<dbReference type="AlphaFoldDB" id="A0A0N0P9J2"/>
<evidence type="ECO:0000256" key="1">
    <source>
        <dbReference type="SAM" id="MobiDB-lite"/>
    </source>
</evidence>